<accession>A0A7W8WB83</accession>
<proteinExistence type="predicted"/>
<evidence type="ECO:0000313" key="2">
    <source>
        <dbReference type="Proteomes" id="UP000564629"/>
    </source>
</evidence>
<reference evidence="1 2" key="1">
    <citation type="submission" date="2020-08" db="EMBL/GenBank/DDBJ databases">
        <title>Sequencing the genomes of 1000 actinobacteria strains.</title>
        <authorList>
            <person name="Klenk H.-P."/>
        </authorList>
    </citation>
    <scope>NUCLEOTIDE SEQUENCE [LARGE SCALE GENOMIC DNA]</scope>
    <source>
        <strain evidence="1 2">DSM 9581</strain>
    </source>
</reference>
<name>A0A7W8WB83_9CELL</name>
<dbReference type="RefSeq" id="WP_183835144.1">
    <property type="nucleotide sequence ID" value="NZ_JACHDN010000001.1"/>
</dbReference>
<dbReference type="Proteomes" id="UP000564629">
    <property type="component" value="Unassembled WGS sequence"/>
</dbReference>
<comment type="caution">
    <text evidence="1">The sequence shown here is derived from an EMBL/GenBank/DDBJ whole genome shotgun (WGS) entry which is preliminary data.</text>
</comment>
<dbReference type="AlphaFoldDB" id="A0A7W8WB83"/>
<gene>
    <name evidence="1" type="ORF">HNR08_003372</name>
</gene>
<sequence>MSIQQPRVPAGVSAGGQFAVQARGESDAVLSPDSELALIYLGAVATGMGLRGQLLPGDGWMTRSDGWAELNATVPSGDRMRLRAHQGRDGISAFVVEIERSEDTPPHETDQTLLNESYGGAVGWPGRAHAMVRGAVLTAGMLQVAAGRFSDRSEQGVRKVRLGVNIEEPSWRSSQDEEYETTPWLTAEVDGEELTISVGEDHLLVELDGLDTNGRSALVRDLVGKDLGA</sequence>
<organism evidence="1 2">
    <name type="scientific">Cellulomonas hominis</name>
    <dbReference type="NCBI Taxonomy" id="156981"/>
    <lineage>
        <taxon>Bacteria</taxon>
        <taxon>Bacillati</taxon>
        <taxon>Actinomycetota</taxon>
        <taxon>Actinomycetes</taxon>
        <taxon>Micrococcales</taxon>
        <taxon>Cellulomonadaceae</taxon>
        <taxon>Cellulomonas</taxon>
    </lineage>
</organism>
<protein>
    <submittedName>
        <fullName evidence="1">Uncharacterized protein</fullName>
    </submittedName>
</protein>
<dbReference type="EMBL" id="JACHDN010000001">
    <property type="protein sequence ID" value="MBB5474636.1"/>
    <property type="molecule type" value="Genomic_DNA"/>
</dbReference>
<evidence type="ECO:0000313" key="1">
    <source>
        <dbReference type="EMBL" id="MBB5474636.1"/>
    </source>
</evidence>